<feature type="compositionally biased region" description="Basic and acidic residues" evidence="1">
    <location>
        <begin position="52"/>
        <end position="61"/>
    </location>
</feature>
<feature type="compositionally biased region" description="Acidic residues" evidence="1">
    <location>
        <begin position="29"/>
        <end position="46"/>
    </location>
</feature>
<comment type="caution">
    <text evidence="2">The sequence shown here is derived from an EMBL/GenBank/DDBJ whole genome shotgun (WGS) entry which is preliminary data.</text>
</comment>
<feature type="non-terminal residue" evidence="2">
    <location>
        <position position="217"/>
    </location>
</feature>
<dbReference type="EMBL" id="CALTRL010006078">
    <property type="protein sequence ID" value="CAH7689452.1"/>
    <property type="molecule type" value="Genomic_DNA"/>
</dbReference>
<name>A0AAV0BSS5_PHAPC</name>
<dbReference type="Proteomes" id="UP001153365">
    <property type="component" value="Unassembled WGS sequence"/>
</dbReference>
<reference evidence="2" key="1">
    <citation type="submission" date="2022-06" db="EMBL/GenBank/DDBJ databases">
        <authorList>
            <consortium name="SYNGENTA / RWTH Aachen University"/>
        </authorList>
    </citation>
    <scope>NUCLEOTIDE SEQUENCE</scope>
</reference>
<organism evidence="2 3">
    <name type="scientific">Phakopsora pachyrhizi</name>
    <name type="common">Asian soybean rust disease fungus</name>
    <dbReference type="NCBI Taxonomy" id="170000"/>
    <lineage>
        <taxon>Eukaryota</taxon>
        <taxon>Fungi</taxon>
        <taxon>Dikarya</taxon>
        <taxon>Basidiomycota</taxon>
        <taxon>Pucciniomycotina</taxon>
        <taxon>Pucciniomycetes</taxon>
        <taxon>Pucciniales</taxon>
        <taxon>Phakopsoraceae</taxon>
        <taxon>Phakopsora</taxon>
    </lineage>
</organism>
<feature type="compositionally biased region" description="Acidic residues" evidence="1">
    <location>
        <begin position="62"/>
        <end position="87"/>
    </location>
</feature>
<evidence type="ECO:0000313" key="2">
    <source>
        <dbReference type="EMBL" id="CAH7689452.1"/>
    </source>
</evidence>
<sequence length="217" mass="23615">APDLYRNSALGLYEGELEPGHRDNTLSSEGEDQFDDEDAEMDDLDEGAMLGIRRDTDTSEGDHDDNDDEDDEDGDNDEDDEDEDYEDDHDHDHDDHDVHNADLEIEIADRVGGSIGLPEALGHSNTMDEATRKLMSFLNSGPPDLGLQAGTSQILQAAREGADIEDALEDDEGVSIADQPNAVDDVFEGGSIDFGDDVVVDHSGGENRAEAAPWSWN</sequence>
<evidence type="ECO:0000313" key="3">
    <source>
        <dbReference type="Proteomes" id="UP001153365"/>
    </source>
</evidence>
<accession>A0AAV0BSS5</accession>
<evidence type="ECO:0000256" key="1">
    <source>
        <dbReference type="SAM" id="MobiDB-lite"/>
    </source>
</evidence>
<feature type="non-terminal residue" evidence="2">
    <location>
        <position position="1"/>
    </location>
</feature>
<protein>
    <submittedName>
        <fullName evidence="2">Uncharacterized protein</fullName>
    </submittedName>
</protein>
<dbReference type="AlphaFoldDB" id="A0AAV0BSS5"/>
<feature type="region of interest" description="Disordered" evidence="1">
    <location>
        <begin position="1"/>
        <end position="103"/>
    </location>
</feature>
<keyword evidence="3" id="KW-1185">Reference proteome</keyword>
<feature type="compositionally biased region" description="Basic and acidic residues" evidence="1">
    <location>
        <begin position="88"/>
        <end position="102"/>
    </location>
</feature>
<proteinExistence type="predicted"/>
<gene>
    <name evidence="2" type="ORF">PPACK8108_LOCUS24536</name>
</gene>